<evidence type="ECO:0000256" key="1">
    <source>
        <dbReference type="ARBA" id="ARBA00004127"/>
    </source>
</evidence>
<dbReference type="Proteomes" id="UP000179102">
    <property type="component" value="Unassembled WGS sequence"/>
</dbReference>
<dbReference type="InterPro" id="IPR003342">
    <property type="entry name" value="ArnT-like_N"/>
</dbReference>
<dbReference type="STRING" id="1797711.A2870_00730"/>
<evidence type="ECO:0000256" key="5">
    <source>
        <dbReference type="ARBA" id="ARBA00022679"/>
    </source>
</evidence>
<name>A0A1F5G3G3_9BACT</name>
<evidence type="ECO:0000256" key="2">
    <source>
        <dbReference type="ARBA" id="ARBA00004922"/>
    </source>
</evidence>
<feature type="transmembrane region" description="Helical" evidence="10">
    <location>
        <begin position="332"/>
        <end position="348"/>
    </location>
</feature>
<feature type="transmembrane region" description="Helical" evidence="10">
    <location>
        <begin position="300"/>
        <end position="325"/>
    </location>
</feature>
<gene>
    <name evidence="13" type="ORF">A2870_00730</name>
</gene>
<evidence type="ECO:0000256" key="7">
    <source>
        <dbReference type="ARBA" id="ARBA00022989"/>
    </source>
</evidence>
<feature type="transmembrane region" description="Helical" evidence="10">
    <location>
        <begin position="354"/>
        <end position="374"/>
    </location>
</feature>
<evidence type="ECO:0000313" key="14">
    <source>
        <dbReference type="Proteomes" id="UP000179102"/>
    </source>
</evidence>
<feature type="transmembrane region" description="Helical" evidence="10">
    <location>
        <begin position="381"/>
        <end position="400"/>
    </location>
</feature>
<keyword evidence="6 10" id="KW-0812">Transmembrane</keyword>
<comment type="subcellular location">
    <subcellularLocation>
        <location evidence="10">Cell membrane</location>
    </subcellularLocation>
    <subcellularLocation>
        <location evidence="1">Endomembrane system</location>
        <topology evidence="1">Multi-pass membrane protein</topology>
    </subcellularLocation>
</comment>
<feature type="transmembrane region" description="Helical" evidence="10">
    <location>
        <begin position="174"/>
        <end position="199"/>
    </location>
</feature>
<accession>A0A1F5G3G3</accession>
<dbReference type="PANTHER" id="PTHR10050">
    <property type="entry name" value="DOLICHYL-PHOSPHATE-MANNOSE--PROTEIN MANNOSYLTRANSFERASE"/>
    <property type="match status" value="1"/>
</dbReference>
<dbReference type="EC" id="2.4.1.-" evidence="10"/>
<dbReference type="GO" id="GO:0005886">
    <property type="term" value="C:plasma membrane"/>
    <property type="evidence" value="ECO:0007669"/>
    <property type="project" value="UniProtKB-SubCell"/>
</dbReference>
<evidence type="ECO:0000256" key="10">
    <source>
        <dbReference type="RuleBase" id="RU367007"/>
    </source>
</evidence>
<evidence type="ECO:0000256" key="4">
    <source>
        <dbReference type="ARBA" id="ARBA00022676"/>
    </source>
</evidence>
<evidence type="ECO:0000259" key="12">
    <source>
        <dbReference type="Pfam" id="PF16192"/>
    </source>
</evidence>
<feature type="transmembrane region" description="Helical" evidence="10">
    <location>
        <begin position="6"/>
        <end position="23"/>
    </location>
</feature>
<keyword evidence="4 10" id="KW-0328">Glycosyltransferase</keyword>
<evidence type="ECO:0000256" key="3">
    <source>
        <dbReference type="ARBA" id="ARBA00007222"/>
    </source>
</evidence>
<dbReference type="Pfam" id="PF16192">
    <property type="entry name" value="PMT_4TMC"/>
    <property type="match status" value="1"/>
</dbReference>
<comment type="similarity">
    <text evidence="3 10">Belongs to the glycosyltransferase 39 family.</text>
</comment>
<feature type="transmembrane region" description="Helical" evidence="10">
    <location>
        <begin position="144"/>
        <end position="162"/>
    </location>
</feature>
<organism evidence="13 14">
    <name type="scientific">Candidatus Curtissbacteria bacterium RIFCSPHIGHO2_01_FULL_41_11</name>
    <dbReference type="NCBI Taxonomy" id="1797711"/>
    <lineage>
        <taxon>Bacteria</taxon>
        <taxon>Candidatus Curtissiibacteriota</taxon>
    </lineage>
</organism>
<proteinExistence type="inferred from homology"/>
<dbReference type="EMBL" id="MFAZ01000043">
    <property type="protein sequence ID" value="OGD86387.1"/>
    <property type="molecule type" value="Genomic_DNA"/>
</dbReference>
<evidence type="ECO:0000313" key="13">
    <source>
        <dbReference type="EMBL" id="OGD86387.1"/>
    </source>
</evidence>
<evidence type="ECO:0000256" key="6">
    <source>
        <dbReference type="ARBA" id="ARBA00022692"/>
    </source>
</evidence>
<keyword evidence="7 10" id="KW-1133">Transmembrane helix</keyword>
<sequence>MNQKRLFVFILSLLVFSFLVRIWRISEPNRYYFDEVYHVVTARAYSQNNPEAYDPFAPAPEKNTAFDWLHPPLAKLIQAGSIKIFGDKPLGWRLPSAIFGTGIVIATFFLASALFGPTVAIFASSVIAFENLIFVMSRITMNDVFVTFFTLVSFIFTYFYVTRGKVRDLVLTCVFLGLAVSSKWSGAYTIIACSVFILWSKLRVRKFDIRLIFLVLIPPAVYLLSFSQYWLQGHSFKQFIDLNKQVWWYQNREDLEHSYGTTALWCAPKGLNGPKTWCPWILDVRGVYLSYEQYGSKAGYIYAIGNPLIFWSGVLGVSFCLGLLIEQRKKEYVFLLLGYFIFWIPWIFSPRIMFLYHYLPAIPFLAISLGVVLAEIWKTRFKFISIIVIVIFTAGFFYFYPITSGWPIEPKAIDSFMWLKTWR</sequence>
<keyword evidence="10" id="KW-1003">Cell membrane</keyword>
<feature type="transmembrane region" description="Helical" evidence="10">
    <location>
        <begin position="92"/>
        <end position="113"/>
    </location>
</feature>
<evidence type="ECO:0000256" key="8">
    <source>
        <dbReference type="ARBA" id="ARBA00023136"/>
    </source>
</evidence>
<dbReference type="Pfam" id="PF02366">
    <property type="entry name" value="PMT"/>
    <property type="match status" value="1"/>
</dbReference>
<dbReference type="GO" id="GO:0004169">
    <property type="term" value="F:dolichyl-phosphate-mannose-protein mannosyltransferase activity"/>
    <property type="evidence" value="ECO:0007669"/>
    <property type="project" value="UniProtKB-UniRule"/>
</dbReference>
<comment type="pathway">
    <text evidence="2 10">Protein modification; protein glycosylation.</text>
</comment>
<dbReference type="InterPro" id="IPR027005">
    <property type="entry name" value="PMT-like"/>
</dbReference>
<comment type="caution">
    <text evidence="13">The sequence shown here is derived from an EMBL/GenBank/DDBJ whole genome shotgun (WGS) entry which is preliminary data.</text>
</comment>
<evidence type="ECO:0000259" key="11">
    <source>
        <dbReference type="Pfam" id="PF02366"/>
    </source>
</evidence>
<feature type="transmembrane region" description="Helical" evidence="10">
    <location>
        <begin position="211"/>
        <end position="231"/>
    </location>
</feature>
<dbReference type="InterPro" id="IPR032421">
    <property type="entry name" value="PMT_4TMC"/>
</dbReference>
<comment type="function">
    <text evidence="10">Protein O-mannosyltransferase that catalyzes the transfer of a single mannose residue from a polyprenol phospho-mannosyl lipidic donor to the hydroxyl group of selected serine and threonine residues in acceptor proteins.</text>
</comment>
<keyword evidence="8 10" id="KW-0472">Membrane</keyword>
<reference evidence="13 14" key="1">
    <citation type="journal article" date="2016" name="Nat. Commun.">
        <title>Thousands of microbial genomes shed light on interconnected biogeochemical processes in an aquifer system.</title>
        <authorList>
            <person name="Anantharaman K."/>
            <person name="Brown C.T."/>
            <person name="Hug L.A."/>
            <person name="Sharon I."/>
            <person name="Castelle C.J."/>
            <person name="Probst A.J."/>
            <person name="Thomas B.C."/>
            <person name="Singh A."/>
            <person name="Wilkins M.J."/>
            <person name="Karaoz U."/>
            <person name="Brodie E.L."/>
            <person name="Williams K.H."/>
            <person name="Hubbard S.S."/>
            <person name="Banfield J.F."/>
        </authorList>
    </citation>
    <scope>NUCLEOTIDE SEQUENCE [LARGE SCALE GENOMIC DNA]</scope>
</reference>
<dbReference type="GO" id="GO:0012505">
    <property type="term" value="C:endomembrane system"/>
    <property type="evidence" value="ECO:0007669"/>
    <property type="project" value="UniProtKB-SubCell"/>
</dbReference>
<dbReference type="UniPathway" id="UPA00378"/>
<evidence type="ECO:0000256" key="9">
    <source>
        <dbReference type="ARBA" id="ARBA00093617"/>
    </source>
</evidence>
<keyword evidence="5 10" id="KW-0808">Transferase</keyword>
<feature type="domain" description="ArnT-like N-terminal" evidence="11">
    <location>
        <begin position="12"/>
        <end position="226"/>
    </location>
</feature>
<feature type="domain" description="Protein O-mannosyl-transferase C-terminal four TM" evidence="12">
    <location>
        <begin position="236"/>
        <end position="422"/>
    </location>
</feature>
<dbReference type="AlphaFoldDB" id="A0A1F5G3G3"/>
<protein>
    <recommendedName>
        <fullName evidence="9 10">Polyprenol-phosphate-mannose--protein mannosyltransferase</fullName>
        <ecNumber evidence="10">2.4.1.-</ecNumber>
    </recommendedName>
</protein>